<sequence length="410" mass="46893">MGWILFVLRSRAEYSFAYDPNPNSFDDSQNLSDYPPQPQYQTSSCELCGNDAHYGYDCPLQVPFVYNQDPCFNQDFDNNFPQTSPSFPQQYLCCENCEGPHATFQCQPMNQNSNSFGFDQFQHPHYPVIHYPPQETSVEILQARENLMQSIQTFLKKFNRIPFREAPNIIRDELAEYINSPSWNSPTFYDDDDDDEYSFQVSEFLKKSAIVIAPVLPTKEPDNSLSMGDEHLSTILEMKSDEIIKSSVENLVPIPSESEGISDDTCDVPFCDNSPPLDVLTEHFELFSEFNDDCTSNDYDYFEDIDYVEASPPDSELVSLEEVKDDILHAKLLNIRLLIAKIKFLNNNLTPDCVLKYPSLSFLSYSDNSLPEFETFSDHTIAPDLEASRARGFVHRPLELQSLAYGNVIS</sequence>
<name>A0A6L2J2R2_TANCI</name>
<dbReference type="EMBL" id="BKCJ010000218">
    <property type="protein sequence ID" value="GEU31106.1"/>
    <property type="molecule type" value="Genomic_DNA"/>
</dbReference>
<accession>A0A6L2J2R2</accession>
<evidence type="ECO:0008006" key="2">
    <source>
        <dbReference type="Google" id="ProtNLM"/>
    </source>
</evidence>
<comment type="caution">
    <text evidence="1">The sequence shown here is derived from an EMBL/GenBank/DDBJ whole genome shotgun (WGS) entry which is preliminary data.</text>
</comment>
<dbReference type="AlphaFoldDB" id="A0A6L2J2R2"/>
<gene>
    <name evidence="1" type="ORF">Tci_003084</name>
</gene>
<evidence type="ECO:0000313" key="1">
    <source>
        <dbReference type="EMBL" id="GEU31106.1"/>
    </source>
</evidence>
<reference evidence="1" key="1">
    <citation type="journal article" date="2019" name="Sci. Rep.">
        <title>Draft genome of Tanacetum cinerariifolium, the natural source of mosquito coil.</title>
        <authorList>
            <person name="Yamashiro T."/>
            <person name="Shiraishi A."/>
            <person name="Satake H."/>
            <person name="Nakayama K."/>
        </authorList>
    </citation>
    <scope>NUCLEOTIDE SEQUENCE</scope>
</reference>
<protein>
    <recommendedName>
        <fullName evidence="2">Reverse transcriptase domain-containing protein</fullName>
    </recommendedName>
</protein>
<organism evidence="1">
    <name type="scientific">Tanacetum cinerariifolium</name>
    <name type="common">Dalmatian daisy</name>
    <name type="synonym">Chrysanthemum cinerariifolium</name>
    <dbReference type="NCBI Taxonomy" id="118510"/>
    <lineage>
        <taxon>Eukaryota</taxon>
        <taxon>Viridiplantae</taxon>
        <taxon>Streptophyta</taxon>
        <taxon>Embryophyta</taxon>
        <taxon>Tracheophyta</taxon>
        <taxon>Spermatophyta</taxon>
        <taxon>Magnoliopsida</taxon>
        <taxon>eudicotyledons</taxon>
        <taxon>Gunneridae</taxon>
        <taxon>Pentapetalae</taxon>
        <taxon>asterids</taxon>
        <taxon>campanulids</taxon>
        <taxon>Asterales</taxon>
        <taxon>Asteraceae</taxon>
        <taxon>Asteroideae</taxon>
        <taxon>Anthemideae</taxon>
        <taxon>Anthemidinae</taxon>
        <taxon>Tanacetum</taxon>
    </lineage>
</organism>
<proteinExistence type="predicted"/>